<evidence type="ECO:0000313" key="5">
    <source>
        <dbReference type="EMBL" id="AOW26662.1"/>
    </source>
</evidence>
<dbReference type="SUPFAM" id="SSF102588">
    <property type="entry name" value="LmbE-like"/>
    <property type="match status" value="1"/>
</dbReference>
<keyword evidence="3" id="KW-1133">Transmembrane helix</keyword>
<dbReference type="STRING" id="237561.A0A1D8PEU2"/>
<dbReference type="AlphaFoldDB" id="A0A1D8PEU2"/>
<sequence>MIFKLPLILLRLYITSFIIWIFQTTILPQTLTKLTNVSIKTQTFQHYYPYTSLVNTPKNSNSINTITNSNITYIIAHPDDEVMFFAPSIIELKKPKYNNQINLICFSKGNYIKSMDEIRQSELIQSSRILGIDQVSILDYQDGMNETWQLNDIVQSLHENLSPTNSGSDTNSNNKPSVLITFDDQGVSNHPNHISLFHGTKKYIQELRRKSENKNKTRIKTTTTTTINYIDIDSSSSTKFYVLKSLNFFEKYSFTILGNIEILFNYISLLIKKFINININVSFFSNQIIKSKFDNNNNNLQLQNLNDIRFYSDLNMLSLSYAAMAYGHFSQMVWFRYAWLLLSRYLTYNHLIEQ</sequence>
<evidence type="ECO:0000313" key="6">
    <source>
        <dbReference type="Proteomes" id="UP000000559"/>
    </source>
</evidence>
<dbReference type="KEGG" id="cal:CAALFM_C110320WA"/>
<dbReference type="GO" id="GO:0000225">
    <property type="term" value="F:N-acetylglucosaminylphosphatidylinositol deacetylase activity"/>
    <property type="evidence" value="ECO:0000318"/>
    <property type="project" value="GO_Central"/>
</dbReference>
<dbReference type="OrthoDB" id="440160at2759"/>
<dbReference type="eggNOG" id="KOG3332">
    <property type="taxonomic scope" value="Eukaryota"/>
</dbReference>
<dbReference type="GO" id="GO:0006506">
    <property type="term" value="P:GPI anchor biosynthetic process"/>
    <property type="evidence" value="ECO:0007669"/>
    <property type="project" value="UniProtKB-UniPathway"/>
</dbReference>
<keyword evidence="3" id="KW-0472">Membrane</keyword>
<dbReference type="SMR" id="A0A1D8PEU2"/>
<reference evidence="5 6" key="1">
    <citation type="journal article" date="2004" name="Proc. Natl. Acad. Sci. U.S.A.">
        <title>The diploid genome sequence of Candida albicans.</title>
        <authorList>
            <person name="Jones T."/>
            <person name="Federspiel N.A."/>
            <person name="Chibana H."/>
            <person name="Dungan J."/>
            <person name="Kalman S."/>
            <person name="Magee B.B."/>
            <person name="Newport G."/>
            <person name="Thorstenson Y.R."/>
            <person name="Agabian N."/>
            <person name="Magee P.T."/>
            <person name="Davis R.W."/>
            <person name="Scherer S."/>
        </authorList>
    </citation>
    <scope>NUCLEOTIDE SEQUENCE [LARGE SCALE GENOMIC DNA]</scope>
    <source>
        <strain evidence="6">SC5314 / ATCC MYA-2876</strain>
    </source>
</reference>
<evidence type="ECO:0000256" key="1">
    <source>
        <dbReference type="ARBA" id="ARBA00006066"/>
    </source>
</evidence>
<dbReference type="Pfam" id="PF02585">
    <property type="entry name" value="PIG-L"/>
    <property type="match status" value="1"/>
</dbReference>
<dbReference type="FunCoup" id="A0A1D8PEU2">
    <property type="interactions" value="555"/>
</dbReference>
<dbReference type="PANTHER" id="PTHR12993">
    <property type="entry name" value="N-ACETYLGLUCOSAMINYL-PHOSPHATIDYLINOSITOL DE-N-ACETYLASE-RELATED"/>
    <property type="match status" value="1"/>
</dbReference>
<protein>
    <recommendedName>
        <fullName evidence="2">N-acetylglucosaminylphosphatidylinositol deacetylase</fullName>
        <ecNumber evidence="2">3.5.1.89</ecNumber>
    </recommendedName>
</protein>
<gene>
    <name evidence="5" type="ordered locus">CAALFM_C110320WA</name>
    <name evidence="4" type="ordered locus">orf19.12368</name>
</gene>
<dbReference type="RefSeq" id="XP_723585.2">
    <property type="nucleotide sequence ID" value="XM_718492.2"/>
</dbReference>
<dbReference type="EC" id="3.5.1.89" evidence="2"/>
<reference evidence="5 6" key="3">
    <citation type="journal article" date="2013" name="Genome Biol.">
        <title>Assembly of a phased diploid Candida albicans genome facilitates allele-specific measurements and provides a simple model for repeat and indel structure.</title>
        <authorList>
            <person name="Muzzey D."/>
            <person name="Schwartz K."/>
            <person name="Weissman J.S."/>
            <person name="Sherlock G."/>
        </authorList>
    </citation>
    <scope>NUCLEOTIDE SEQUENCE [LARGE SCALE GENOMIC DNA]</scope>
    <source>
        <strain evidence="6">SC5314 / ATCC MYA-2876</strain>
    </source>
</reference>
<evidence type="ECO:0000256" key="3">
    <source>
        <dbReference type="SAM" id="Phobius"/>
    </source>
</evidence>
<keyword evidence="3" id="KW-0812">Transmembrane</keyword>
<dbReference type="InterPro" id="IPR003737">
    <property type="entry name" value="GlcNAc_PI_deacetylase-related"/>
</dbReference>
<dbReference type="GO" id="GO:0005783">
    <property type="term" value="C:endoplasmic reticulum"/>
    <property type="evidence" value="ECO:0000318"/>
    <property type="project" value="GO_Central"/>
</dbReference>
<dbReference type="Gene3D" id="3.40.50.10320">
    <property type="entry name" value="LmbE-like"/>
    <property type="match status" value="1"/>
</dbReference>
<dbReference type="BRENDA" id="3.5.1.89">
    <property type="organism ID" value="1096"/>
</dbReference>
<dbReference type="GeneID" id="3634907"/>
<dbReference type="CGD" id="CAL0000183720">
    <property type="gene designation" value="orf19.12368"/>
</dbReference>
<feature type="transmembrane region" description="Helical" evidence="3">
    <location>
        <begin position="12"/>
        <end position="31"/>
    </location>
</feature>
<dbReference type="InParanoid" id="A0A1D8PEU2"/>
<keyword evidence="6" id="KW-1185">Reference proteome</keyword>
<accession>A0A1D8PEU2</accession>
<evidence type="ECO:0000313" key="4">
    <source>
        <dbReference type="CGD" id="CAL0000183720"/>
    </source>
</evidence>
<reference evidence="5 6" key="2">
    <citation type="journal article" date="2007" name="Genome Biol.">
        <title>Assembly of the Candida albicans genome into sixteen supercontigs aligned on the eight chromosomes.</title>
        <authorList>
            <person name="van het Hoog M."/>
            <person name="Rast T.J."/>
            <person name="Martchenko M."/>
            <person name="Grindle S."/>
            <person name="Dignard D."/>
            <person name="Hogues H."/>
            <person name="Cuomo C."/>
            <person name="Berriman M."/>
            <person name="Scherer S."/>
            <person name="Magee B.B."/>
            <person name="Whiteway M."/>
            <person name="Chibana H."/>
            <person name="Nantel A."/>
            <person name="Magee P.T."/>
        </authorList>
    </citation>
    <scope>GENOME REANNOTATION</scope>
    <source>
        <strain evidence="6">SC5314 / ATCC MYA-2876</strain>
    </source>
</reference>
<dbReference type="InterPro" id="IPR024078">
    <property type="entry name" value="LmbE-like_dom_sf"/>
</dbReference>
<proteinExistence type="inferred from homology"/>
<dbReference type="UniPathway" id="UPA00196"/>
<dbReference type="EMBL" id="CP017623">
    <property type="protein sequence ID" value="AOW26662.1"/>
    <property type="molecule type" value="Genomic_DNA"/>
</dbReference>
<dbReference type="GO" id="GO:0016020">
    <property type="term" value="C:membrane"/>
    <property type="evidence" value="ECO:0007669"/>
    <property type="project" value="GOC"/>
</dbReference>
<dbReference type="VEuPathDB" id="FungiDB:C1_10320W_A"/>
<dbReference type="PANTHER" id="PTHR12993:SF11">
    <property type="entry name" value="N-ACETYLGLUCOSAMINYL-PHOSPHATIDYLINOSITOL DE-N-ACETYLASE"/>
    <property type="match status" value="1"/>
</dbReference>
<evidence type="ECO:0000256" key="2">
    <source>
        <dbReference type="ARBA" id="ARBA00012176"/>
    </source>
</evidence>
<organism evidence="5 6">
    <name type="scientific">Candida albicans (strain SC5314 / ATCC MYA-2876)</name>
    <name type="common">Yeast</name>
    <dbReference type="NCBI Taxonomy" id="237561"/>
    <lineage>
        <taxon>Eukaryota</taxon>
        <taxon>Fungi</taxon>
        <taxon>Dikarya</taxon>
        <taxon>Ascomycota</taxon>
        <taxon>Saccharomycotina</taxon>
        <taxon>Pichiomycetes</taxon>
        <taxon>Debaryomycetaceae</taxon>
        <taxon>Candida/Lodderomyces clade</taxon>
        <taxon>Candida</taxon>
    </lineage>
</organism>
<dbReference type="Proteomes" id="UP000000559">
    <property type="component" value="Chromosome 1"/>
</dbReference>
<name>A0A1D8PEU2_CANAL</name>
<comment type="similarity">
    <text evidence="1">Belongs to the PIGL family.</text>
</comment>